<protein>
    <submittedName>
        <fullName evidence="1">Uncharacterized protein</fullName>
    </submittedName>
</protein>
<dbReference type="Proteomes" id="UP000663868">
    <property type="component" value="Unassembled WGS sequence"/>
</dbReference>
<accession>A0A819U090</accession>
<evidence type="ECO:0000313" key="1">
    <source>
        <dbReference type="EMBL" id="CAF4089502.1"/>
    </source>
</evidence>
<dbReference type="AlphaFoldDB" id="A0A819U090"/>
<organism evidence="1 2">
    <name type="scientific">Adineta steineri</name>
    <dbReference type="NCBI Taxonomy" id="433720"/>
    <lineage>
        <taxon>Eukaryota</taxon>
        <taxon>Metazoa</taxon>
        <taxon>Spiralia</taxon>
        <taxon>Gnathifera</taxon>
        <taxon>Rotifera</taxon>
        <taxon>Eurotatoria</taxon>
        <taxon>Bdelloidea</taxon>
        <taxon>Adinetida</taxon>
        <taxon>Adinetidae</taxon>
        <taxon>Adineta</taxon>
    </lineage>
</organism>
<sequence>MVLKDDDISRCKTRVDAIGFDALSSYGIGGGRTVEDPRPRSEHPVPWVDQGPEHFLQPTAKELQNFFQSLIQLTCINKNITEAQTVIVYAWNENGASLIPTIGNALCKEILKIRQQFKNAFMKHIIEMNEIFQQISQQLNKAHKIKLSHTSIDTFHPAVDDIQTNNINYSITHGSTNGIPEWVFFGVISKHASLESSLYKTPTVYSWTDHHHHHHHQYDVFKCEMDINYIIELFIDYDRHKIRLTNESISLVHEVNISTIKCPLSWILYTGL</sequence>
<comment type="caution">
    <text evidence="1">The sequence shown here is derived from an EMBL/GenBank/DDBJ whole genome shotgun (WGS) entry which is preliminary data.</text>
</comment>
<name>A0A819U090_9BILA</name>
<gene>
    <name evidence="1" type="ORF">KXQ929_LOCUS33864</name>
</gene>
<dbReference type="EMBL" id="CAJOBB010004450">
    <property type="protein sequence ID" value="CAF4089502.1"/>
    <property type="molecule type" value="Genomic_DNA"/>
</dbReference>
<evidence type="ECO:0000313" key="2">
    <source>
        <dbReference type="Proteomes" id="UP000663868"/>
    </source>
</evidence>
<proteinExistence type="predicted"/>
<reference evidence="1" key="1">
    <citation type="submission" date="2021-02" db="EMBL/GenBank/DDBJ databases">
        <authorList>
            <person name="Nowell W R."/>
        </authorList>
    </citation>
    <scope>NUCLEOTIDE SEQUENCE</scope>
</reference>